<proteinExistence type="predicted"/>
<evidence type="ECO:0000313" key="3">
    <source>
        <dbReference type="Proteomes" id="UP001065265"/>
    </source>
</evidence>
<reference evidence="2" key="1">
    <citation type="submission" date="2022-02" db="EMBL/GenBank/DDBJ databases">
        <title>Qipengyuania spongiae sp. nov., isolated from marine sponge.</title>
        <authorList>
            <person name="Li Z."/>
            <person name="Zhang M."/>
        </authorList>
    </citation>
    <scope>NUCLEOTIDE SEQUENCE</scope>
    <source>
        <strain evidence="2">PHS-Z21</strain>
    </source>
</reference>
<dbReference type="EMBL" id="CP092471">
    <property type="protein sequence ID" value="UVI39108.1"/>
    <property type="molecule type" value="Genomic_DNA"/>
</dbReference>
<name>A0ABY5T197_9SPHN</name>
<dbReference type="RefSeq" id="WP_265558289.1">
    <property type="nucleotide sequence ID" value="NZ_CP092471.1"/>
</dbReference>
<accession>A0ABY5T197</accession>
<organism evidence="2 3">
    <name type="scientific">Qipengyuania spongiae</name>
    <dbReference type="NCBI Taxonomy" id="2909673"/>
    <lineage>
        <taxon>Bacteria</taxon>
        <taxon>Pseudomonadati</taxon>
        <taxon>Pseudomonadota</taxon>
        <taxon>Alphaproteobacteria</taxon>
        <taxon>Sphingomonadales</taxon>
        <taxon>Erythrobacteraceae</taxon>
        <taxon>Qipengyuania</taxon>
    </lineage>
</organism>
<evidence type="ECO:0008006" key="4">
    <source>
        <dbReference type="Google" id="ProtNLM"/>
    </source>
</evidence>
<protein>
    <recommendedName>
        <fullName evidence="4">DUF5681 domain-containing protein</fullName>
    </recommendedName>
</protein>
<dbReference type="Proteomes" id="UP001065265">
    <property type="component" value="Chromosome"/>
</dbReference>
<evidence type="ECO:0000256" key="1">
    <source>
        <dbReference type="SAM" id="MobiDB-lite"/>
    </source>
</evidence>
<gene>
    <name evidence="2" type="ORF">L1F33_12860</name>
</gene>
<keyword evidence="3" id="KW-1185">Reference proteome</keyword>
<feature type="region of interest" description="Disordered" evidence="1">
    <location>
        <begin position="43"/>
        <end position="66"/>
    </location>
</feature>
<evidence type="ECO:0000313" key="2">
    <source>
        <dbReference type="EMBL" id="UVI39108.1"/>
    </source>
</evidence>
<sequence>MDFQPLWAVKSTQDGLPDGLPVAGVASLGFEVTMTTATELERPVTEHRRPNGTFAPGNPGKPKGAKHRFNREVLERLGGLTSKAMETLERKLDEGDLKAATFVLARFLPSERIVDIGSTDPNAVADTVADEGLTPTEMNRVAQAVKTIKEAAGVDEMRARLDEIEALLIAQSKGG</sequence>